<proteinExistence type="predicted"/>
<evidence type="ECO:0000256" key="1">
    <source>
        <dbReference type="SAM" id="Phobius"/>
    </source>
</evidence>
<protein>
    <submittedName>
        <fullName evidence="2">Uncharacterized protein</fullName>
    </submittedName>
</protein>
<organism evidence="2 3">
    <name type="scientific">Oceanidesulfovibrio marinus</name>
    <dbReference type="NCBI Taxonomy" id="370038"/>
    <lineage>
        <taxon>Bacteria</taxon>
        <taxon>Pseudomonadati</taxon>
        <taxon>Thermodesulfobacteriota</taxon>
        <taxon>Desulfovibrionia</taxon>
        <taxon>Desulfovibrionales</taxon>
        <taxon>Desulfovibrionaceae</taxon>
        <taxon>Oceanidesulfovibrio</taxon>
    </lineage>
</organism>
<reference evidence="2 3" key="1">
    <citation type="submission" date="2018-06" db="EMBL/GenBank/DDBJ databases">
        <title>Complete genome of Desulfovibrio marinus P48SEP.</title>
        <authorList>
            <person name="Crispim J.S."/>
            <person name="Vidigal P.M.P."/>
            <person name="Silva L.C.F."/>
            <person name="Araujo L.C."/>
            <person name="Laguardia C.N."/>
            <person name="Dias R.S."/>
            <person name="Sousa M.P."/>
            <person name="Paula S.O."/>
            <person name="Silva C."/>
        </authorList>
    </citation>
    <scope>NUCLEOTIDE SEQUENCE [LARGE SCALE GENOMIC DNA]</scope>
    <source>
        <strain evidence="2 3">P48SEP</strain>
    </source>
</reference>
<evidence type="ECO:0000313" key="2">
    <source>
        <dbReference type="EMBL" id="TVM32343.1"/>
    </source>
</evidence>
<gene>
    <name evidence="2" type="ORF">DQK91_15805</name>
</gene>
<dbReference type="Proteomes" id="UP000434052">
    <property type="component" value="Unassembled WGS sequence"/>
</dbReference>
<comment type="caution">
    <text evidence="2">The sequence shown here is derived from an EMBL/GenBank/DDBJ whole genome shotgun (WGS) entry which is preliminary data.</text>
</comment>
<dbReference type="AlphaFoldDB" id="A0A6P1ZEN3"/>
<keyword evidence="1" id="KW-0472">Membrane</keyword>
<feature type="transmembrane region" description="Helical" evidence="1">
    <location>
        <begin position="63"/>
        <end position="85"/>
    </location>
</feature>
<accession>A0A6P1ZEN3</accession>
<feature type="transmembrane region" description="Helical" evidence="1">
    <location>
        <begin position="38"/>
        <end position="57"/>
    </location>
</feature>
<name>A0A6P1ZEN3_9BACT</name>
<keyword evidence="1" id="KW-0812">Transmembrane</keyword>
<sequence length="87" mass="10387">MSYFADQYTDVSMVARFLVWNADMREWWREEVNYRKEGWYAIIFGMLFMAVLYNHVFDLADNLGIHWVILPLSSFALTGCFALILHR</sequence>
<keyword evidence="1" id="KW-1133">Transmembrane helix</keyword>
<evidence type="ECO:0000313" key="3">
    <source>
        <dbReference type="Proteomes" id="UP000434052"/>
    </source>
</evidence>
<dbReference type="EMBL" id="QMIF01000011">
    <property type="protein sequence ID" value="TVM32343.1"/>
    <property type="molecule type" value="Genomic_DNA"/>
</dbReference>